<dbReference type="RefSeq" id="WP_080066525.1">
    <property type="nucleotide sequence ID" value="NZ_MZGX01000035.1"/>
</dbReference>
<dbReference type="STRING" id="48256.CLHUN_40710"/>
<dbReference type="SUPFAM" id="SSF52540">
    <property type="entry name" value="P-loop containing nucleoside triphosphate hydrolases"/>
    <property type="match status" value="1"/>
</dbReference>
<name>A0A1V4SDS7_RUMHU</name>
<comment type="caution">
    <text evidence="2">The sequence shown here is derived from an EMBL/GenBank/DDBJ whole genome shotgun (WGS) entry which is preliminary data.</text>
</comment>
<evidence type="ECO:0000313" key="3">
    <source>
        <dbReference type="Proteomes" id="UP000191554"/>
    </source>
</evidence>
<organism evidence="2 3">
    <name type="scientific">Ruminiclostridium hungatei</name>
    <name type="common">Clostridium hungatei</name>
    <dbReference type="NCBI Taxonomy" id="48256"/>
    <lineage>
        <taxon>Bacteria</taxon>
        <taxon>Bacillati</taxon>
        <taxon>Bacillota</taxon>
        <taxon>Clostridia</taxon>
        <taxon>Eubacteriales</taxon>
        <taxon>Oscillospiraceae</taxon>
        <taxon>Ruminiclostridium</taxon>
    </lineage>
</organism>
<dbReference type="OrthoDB" id="9795565at2"/>
<dbReference type="Proteomes" id="UP000191554">
    <property type="component" value="Unassembled WGS sequence"/>
</dbReference>
<evidence type="ECO:0000259" key="1">
    <source>
        <dbReference type="Pfam" id="PF13166"/>
    </source>
</evidence>
<keyword evidence="3" id="KW-1185">Reference proteome</keyword>
<reference evidence="2 3" key="1">
    <citation type="submission" date="2017-03" db="EMBL/GenBank/DDBJ databases">
        <title>Genome sequence of Clostridium hungatei DSM 14427.</title>
        <authorList>
            <person name="Poehlein A."/>
            <person name="Daniel R."/>
        </authorList>
    </citation>
    <scope>NUCLEOTIDE SEQUENCE [LARGE SCALE GENOMIC DNA]</scope>
    <source>
        <strain evidence="2 3">DSM 14427</strain>
    </source>
</reference>
<gene>
    <name evidence="2" type="ORF">CLHUN_40710</name>
</gene>
<dbReference type="Gene3D" id="3.40.50.300">
    <property type="entry name" value="P-loop containing nucleotide triphosphate hydrolases"/>
    <property type="match status" value="1"/>
</dbReference>
<accession>A0A1V4SDS7</accession>
<evidence type="ECO:0000313" key="2">
    <source>
        <dbReference type="EMBL" id="OPX42072.1"/>
    </source>
</evidence>
<proteinExistence type="predicted"/>
<sequence>MSINITSAFSKEDFKKLTNKKLNNDNFQQYKKLFTDNYKCPRGAEQYSLKEGLTDELLAKLDFVLKRIENKKQFDSLKDIAKYLRMLLEEKKYIVLFAYNGTGKTRLSVEFKSLGQQIIEETGGKTADTLYYNAFTEDLFYWDNDLDNDAERLLKLNNNSRFFSGLKDLEMESRIRPLLHRYADFDFTINYESWEISFFRDALISGTTQRVDNIKISRGEENIFIWCFFLAVVQLVVDNVESYNWVKYIYVDDPISSLDDNNVIAVASHLARLMSDNDVKVIVSSHHALFFNVLCNEISNAEQMFLQRNTTNGTYILKDTRKTPFFHHVALLKELKKAADTGELYTYHFNILRNILEKTASFHGFAHFSSCIRKGEGEDDPVHKRILDLLSHGNYSLFDPKEMVEENKEHFKRILNNFLEDYNFNQNLFMDEQGQEAQE</sequence>
<dbReference type="InterPro" id="IPR027417">
    <property type="entry name" value="P-loop_NTPase"/>
</dbReference>
<dbReference type="EMBL" id="MZGX01000035">
    <property type="protein sequence ID" value="OPX42072.1"/>
    <property type="molecule type" value="Genomic_DNA"/>
</dbReference>
<dbReference type="AlphaFoldDB" id="A0A1V4SDS7"/>
<protein>
    <recommendedName>
        <fullName evidence="1">Protein CR006 P-loop domain-containing protein</fullName>
    </recommendedName>
</protein>
<feature type="domain" description="Protein CR006 P-loop" evidence="1">
    <location>
        <begin position="213"/>
        <end position="414"/>
    </location>
</feature>
<dbReference type="Pfam" id="PF13166">
    <property type="entry name" value="AAA_13"/>
    <property type="match status" value="1"/>
</dbReference>
<dbReference type="InterPro" id="IPR026866">
    <property type="entry name" value="CR006_AAA"/>
</dbReference>